<dbReference type="AlphaFoldDB" id="A0A0P8E2A1"/>
<dbReference type="InterPro" id="IPR052021">
    <property type="entry name" value="Type-I_RS_S_subunit"/>
</dbReference>
<keyword evidence="3" id="KW-0238">DNA-binding</keyword>
<proteinExistence type="inferred from homology"/>
<dbReference type="Pfam" id="PF01420">
    <property type="entry name" value="Methylase_S"/>
    <property type="match status" value="2"/>
</dbReference>
<name>A0A0P8E2A1_9EURY</name>
<comment type="caution">
    <text evidence="5">The sequence shown here is derived from an EMBL/GenBank/DDBJ whole genome shotgun (WGS) entry which is preliminary data.</text>
</comment>
<keyword evidence="2" id="KW-0680">Restriction system</keyword>
<dbReference type="InterPro" id="IPR000055">
    <property type="entry name" value="Restrct_endonuc_typeI_TRD"/>
</dbReference>
<organism evidence="5 6">
    <name type="scientific">Candidatus Methanoperedens nitratireducens</name>
    <dbReference type="NCBI Taxonomy" id="1392998"/>
    <lineage>
        <taxon>Archaea</taxon>
        <taxon>Methanobacteriati</taxon>
        <taxon>Methanobacteriota</taxon>
        <taxon>Stenosarchaea group</taxon>
        <taxon>Methanomicrobia</taxon>
        <taxon>Methanosarcinales</taxon>
        <taxon>ANME-2 cluster</taxon>
        <taxon>Candidatus Methanoperedentaceae</taxon>
        <taxon>Candidatus Methanoperedens</taxon>
    </lineage>
</organism>
<dbReference type="GO" id="GO:0009307">
    <property type="term" value="P:DNA restriction-modification system"/>
    <property type="evidence" value="ECO:0007669"/>
    <property type="project" value="UniProtKB-KW"/>
</dbReference>
<comment type="similarity">
    <text evidence="1">Belongs to the type-I restriction system S methylase family.</text>
</comment>
<evidence type="ECO:0000256" key="3">
    <source>
        <dbReference type="ARBA" id="ARBA00023125"/>
    </source>
</evidence>
<dbReference type="PANTHER" id="PTHR30408:SF12">
    <property type="entry name" value="TYPE I RESTRICTION ENZYME MJAVIII SPECIFICITY SUBUNIT"/>
    <property type="match status" value="1"/>
</dbReference>
<dbReference type="EMBL" id="LKCM01000089">
    <property type="protein sequence ID" value="KPQ44443.1"/>
    <property type="molecule type" value="Genomic_DNA"/>
</dbReference>
<dbReference type="Proteomes" id="UP000050360">
    <property type="component" value="Unassembled WGS sequence"/>
</dbReference>
<dbReference type="SUPFAM" id="SSF116734">
    <property type="entry name" value="DNA methylase specificity domain"/>
    <property type="match status" value="2"/>
</dbReference>
<reference evidence="5 6" key="1">
    <citation type="submission" date="2015-09" db="EMBL/GenBank/DDBJ databases">
        <title>A metagenomics-based metabolic model of nitrate-dependent anaerobic oxidation of methane by Methanoperedens-like archaea.</title>
        <authorList>
            <person name="Arshad A."/>
            <person name="Speth D.R."/>
            <person name="De Graaf R.M."/>
            <person name="Op Den Camp H.J."/>
            <person name="Jetten M.S."/>
            <person name="Welte C.U."/>
        </authorList>
    </citation>
    <scope>NUCLEOTIDE SEQUENCE [LARGE SCALE GENOMIC DNA]</scope>
</reference>
<evidence type="ECO:0000313" key="6">
    <source>
        <dbReference type="Proteomes" id="UP000050360"/>
    </source>
</evidence>
<dbReference type="InterPro" id="IPR044946">
    <property type="entry name" value="Restrct_endonuc_typeI_TRD_sf"/>
</dbReference>
<dbReference type="GO" id="GO:0003677">
    <property type="term" value="F:DNA binding"/>
    <property type="evidence" value="ECO:0007669"/>
    <property type="project" value="UniProtKB-KW"/>
</dbReference>
<dbReference type="PANTHER" id="PTHR30408">
    <property type="entry name" value="TYPE-1 RESTRICTION ENZYME ECOKI SPECIFICITY PROTEIN"/>
    <property type="match status" value="1"/>
</dbReference>
<gene>
    <name evidence="5" type="ORF">MPEBLZ_00987</name>
</gene>
<dbReference type="Gene3D" id="3.90.220.20">
    <property type="entry name" value="DNA methylase specificity domains"/>
    <property type="match status" value="2"/>
</dbReference>
<evidence type="ECO:0000313" key="5">
    <source>
        <dbReference type="EMBL" id="KPQ44443.1"/>
    </source>
</evidence>
<evidence type="ECO:0000256" key="1">
    <source>
        <dbReference type="ARBA" id="ARBA00010923"/>
    </source>
</evidence>
<protein>
    <submittedName>
        <fullName evidence="5">Type I restriction-modification system specificity subunit</fullName>
    </submittedName>
</protein>
<evidence type="ECO:0000256" key="2">
    <source>
        <dbReference type="ARBA" id="ARBA00022747"/>
    </source>
</evidence>
<accession>A0A0P8E2A1</accession>
<feature type="domain" description="Type I restriction modification DNA specificity" evidence="4">
    <location>
        <begin position="259"/>
        <end position="438"/>
    </location>
</feature>
<sequence>MTSSIVAYQDFKKDMRFDAEYYHTEKLNAEKNLQKFFYTIEENFTPIRKIEAIQSDNEYLVMDLENIVENRIDDVKSLKGWEVGSTKKTIKKGDVIISRLRSYLKQIAINYNYEKLLGSTECIVLRKKKDSRINKEVLFVILLSNEVQNILKWSQEGSNHPRFSQSLLCKIKIPIPSEITQERIVELITKSNEYFILANRKYKEAERFLMTELGIQDFKVSSEKTNTIKYSDYKNSLRLDSRYYLPKYEDTLQIINKSGYETLTVSDILVEPIKSGATPLAGTNAYIEKDYGIPFFRIVNIKNYQLITEDLLYIRPDIHKTTLKRSQIKPGDVLFSIAGTIGICAVVPETIKEGNINQALAILRLKTDFNPYFVSIYFNSIIGRLISEKISRPVVQSNLNLTELGTLKIPYFPKVTQNKIASLVQECFKLRKEGEELIKNAVNEIENLIET</sequence>
<evidence type="ECO:0000259" key="4">
    <source>
        <dbReference type="Pfam" id="PF01420"/>
    </source>
</evidence>
<dbReference type="CDD" id="cd16961">
    <property type="entry name" value="RMtype1_S_TRD-CR_like"/>
    <property type="match status" value="1"/>
</dbReference>
<feature type="domain" description="Type I restriction modification DNA specificity" evidence="4">
    <location>
        <begin position="41"/>
        <end position="206"/>
    </location>
</feature>